<evidence type="ECO:0000256" key="5">
    <source>
        <dbReference type="NCBIfam" id="TIGR02228"/>
    </source>
</evidence>
<dbReference type="PRINTS" id="PR00728">
    <property type="entry name" value="SIGNALPTASE"/>
</dbReference>
<dbReference type="PANTHER" id="PTHR10806:SF6">
    <property type="entry name" value="SIGNAL PEPTIDASE COMPLEX CATALYTIC SUBUNIT SEC11"/>
    <property type="match status" value="1"/>
</dbReference>
<dbReference type="GO" id="GO:0009003">
    <property type="term" value="F:signal peptidase activity"/>
    <property type="evidence" value="ECO:0007669"/>
    <property type="project" value="UniProtKB-EC"/>
</dbReference>
<evidence type="ECO:0000256" key="3">
    <source>
        <dbReference type="ARBA" id="ARBA00022989"/>
    </source>
</evidence>
<keyword evidence="4 6" id="KW-0472">Membrane</keyword>
<dbReference type="AlphaFoldDB" id="A0A955I0Y2"/>
<dbReference type="InterPro" id="IPR019533">
    <property type="entry name" value="Peptidase_S26"/>
</dbReference>
<gene>
    <name evidence="7" type="ORF">KC685_00695</name>
</gene>
<comment type="caution">
    <text evidence="7">The sequence shown here is derived from an EMBL/GenBank/DDBJ whole genome shotgun (WGS) entry which is preliminary data.</text>
</comment>
<evidence type="ECO:0000256" key="2">
    <source>
        <dbReference type="ARBA" id="ARBA00022692"/>
    </source>
</evidence>
<name>A0A955I0Y2_9BACT</name>
<evidence type="ECO:0000256" key="1">
    <source>
        <dbReference type="ARBA" id="ARBA00004370"/>
    </source>
</evidence>
<dbReference type="Proteomes" id="UP000741282">
    <property type="component" value="Unassembled WGS sequence"/>
</dbReference>
<dbReference type="GO" id="GO:0016020">
    <property type="term" value="C:membrane"/>
    <property type="evidence" value="ECO:0007669"/>
    <property type="project" value="UniProtKB-SubCell"/>
</dbReference>
<dbReference type="NCBIfam" id="TIGR02228">
    <property type="entry name" value="sigpep_I_arch"/>
    <property type="match status" value="1"/>
</dbReference>
<comment type="subcellular location">
    <subcellularLocation>
        <location evidence="1">Membrane</location>
    </subcellularLocation>
</comment>
<keyword evidence="7" id="KW-0378">Hydrolase</keyword>
<dbReference type="CDD" id="cd06530">
    <property type="entry name" value="S26_SPase_I"/>
    <property type="match status" value="1"/>
</dbReference>
<evidence type="ECO:0000313" key="7">
    <source>
        <dbReference type="EMBL" id="MCA9376421.1"/>
    </source>
</evidence>
<reference evidence="7" key="1">
    <citation type="submission" date="2020-04" db="EMBL/GenBank/DDBJ databases">
        <authorList>
            <person name="Zhang T."/>
        </authorList>
    </citation>
    <scope>NUCLEOTIDE SEQUENCE</scope>
    <source>
        <strain evidence="7">HKST-UBA17</strain>
    </source>
</reference>
<evidence type="ECO:0000256" key="4">
    <source>
        <dbReference type="ARBA" id="ARBA00023136"/>
    </source>
</evidence>
<dbReference type="GO" id="GO:0006465">
    <property type="term" value="P:signal peptide processing"/>
    <property type="evidence" value="ECO:0007669"/>
    <property type="project" value="UniProtKB-UniRule"/>
</dbReference>
<protein>
    <recommendedName>
        <fullName evidence="5">Signal peptidase I</fullName>
        <ecNumber evidence="5">3.4.21.89</ecNumber>
    </recommendedName>
</protein>
<organism evidence="7 8">
    <name type="scientific">Candidatus Dojkabacteria bacterium</name>
    <dbReference type="NCBI Taxonomy" id="2099670"/>
    <lineage>
        <taxon>Bacteria</taxon>
        <taxon>Candidatus Dojkabacteria</taxon>
    </lineage>
</organism>
<dbReference type="GO" id="GO:0004252">
    <property type="term" value="F:serine-type endopeptidase activity"/>
    <property type="evidence" value="ECO:0007669"/>
    <property type="project" value="UniProtKB-UniRule"/>
</dbReference>
<evidence type="ECO:0000313" key="8">
    <source>
        <dbReference type="Proteomes" id="UP000741282"/>
    </source>
</evidence>
<dbReference type="PANTHER" id="PTHR10806">
    <property type="entry name" value="SIGNAL PEPTIDASE COMPLEX CATALYTIC SUBUNIT SEC11"/>
    <property type="match status" value="1"/>
</dbReference>
<dbReference type="EC" id="3.4.21.89" evidence="5"/>
<accession>A0A955I0Y2</accession>
<feature type="transmembrane region" description="Helical" evidence="6">
    <location>
        <begin position="20"/>
        <end position="38"/>
    </location>
</feature>
<dbReference type="InterPro" id="IPR036286">
    <property type="entry name" value="LexA/Signal_pep-like_sf"/>
</dbReference>
<reference evidence="7" key="2">
    <citation type="journal article" date="2021" name="Microbiome">
        <title>Successional dynamics and alternative stable states in a saline activated sludge microbial community over 9 years.</title>
        <authorList>
            <person name="Wang Y."/>
            <person name="Ye J."/>
            <person name="Ju F."/>
            <person name="Liu L."/>
            <person name="Boyd J.A."/>
            <person name="Deng Y."/>
            <person name="Parks D.H."/>
            <person name="Jiang X."/>
            <person name="Yin X."/>
            <person name="Woodcroft B.J."/>
            <person name="Tyson G.W."/>
            <person name="Hugenholtz P."/>
            <person name="Polz M.F."/>
            <person name="Zhang T."/>
        </authorList>
    </citation>
    <scope>NUCLEOTIDE SEQUENCE</scope>
    <source>
        <strain evidence="7">HKST-UBA17</strain>
    </source>
</reference>
<dbReference type="InterPro" id="IPR001733">
    <property type="entry name" value="Peptidase_S26B"/>
</dbReference>
<keyword evidence="2 6" id="KW-0812">Transmembrane</keyword>
<evidence type="ECO:0000256" key="6">
    <source>
        <dbReference type="SAM" id="Phobius"/>
    </source>
</evidence>
<dbReference type="SUPFAM" id="SSF51306">
    <property type="entry name" value="LexA/Signal peptidase"/>
    <property type="match status" value="1"/>
</dbReference>
<sequence>MRTDLIKNLTLKNLINPAKALLLFLIFTIGTLIILSMVENPFGIRSYTVLTGSMEPAIQTGSIIFTYHKDEYKIGDIITYKPTGKIAGQTDMTLTHRIVKIDETPNGLLITTKGDANAANDYDKVSEDQIIGSSLMTVPYLGFVVDTAKKPLGFVALVVIPSTILIYEELRKIRESLKSSKGLGETATNNHKTLN</sequence>
<proteinExistence type="predicted"/>
<dbReference type="EMBL" id="JAGQLN010000002">
    <property type="protein sequence ID" value="MCA9376421.1"/>
    <property type="molecule type" value="Genomic_DNA"/>
</dbReference>
<keyword evidence="3 6" id="KW-1133">Transmembrane helix</keyword>